<protein>
    <recommendedName>
        <fullName evidence="2">histidine kinase</fullName>
        <ecNumber evidence="2">2.7.13.3</ecNumber>
    </recommendedName>
</protein>
<proteinExistence type="predicted"/>
<keyword evidence="4" id="KW-0808">Transferase</keyword>
<dbReference type="CDD" id="cd00075">
    <property type="entry name" value="HATPase"/>
    <property type="match status" value="1"/>
</dbReference>
<dbReference type="InterPro" id="IPR036097">
    <property type="entry name" value="HisK_dim/P_sf"/>
</dbReference>
<dbReference type="Pfam" id="PF01590">
    <property type="entry name" value="GAF"/>
    <property type="match status" value="1"/>
</dbReference>
<dbReference type="PANTHER" id="PTHR43102">
    <property type="entry name" value="SLR1143 PROTEIN"/>
    <property type="match status" value="1"/>
</dbReference>
<name>A0A251XBH5_9GAMM</name>
<dbReference type="SMART" id="SM00065">
    <property type="entry name" value="GAF"/>
    <property type="match status" value="1"/>
</dbReference>
<dbReference type="PRINTS" id="PR00344">
    <property type="entry name" value="BCTRLSENSOR"/>
</dbReference>
<dbReference type="InterPro" id="IPR003661">
    <property type="entry name" value="HisK_dim/P_dom"/>
</dbReference>
<dbReference type="Gene3D" id="3.30.450.40">
    <property type="match status" value="1"/>
</dbReference>
<accession>A0A251XBH5</accession>
<organism evidence="7 8">
    <name type="scientific">Thioflexithrix psekupsensis</name>
    <dbReference type="NCBI Taxonomy" id="1570016"/>
    <lineage>
        <taxon>Bacteria</taxon>
        <taxon>Pseudomonadati</taxon>
        <taxon>Pseudomonadota</taxon>
        <taxon>Gammaproteobacteria</taxon>
        <taxon>Thiotrichales</taxon>
        <taxon>Thioflexithrix</taxon>
    </lineage>
</organism>
<evidence type="ECO:0000313" key="8">
    <source>
        <dbReference type="Proteomes" id="UP000194798"/>
    </source>
</evidence>
<dbReference type="InterPro" id="IPR003594">
    <property type="entry name" value="HATPase_dom"/>
</dbReference>
<dbReference type="AlphaFoldDB" id="A0A251XBH5"/>
<evidence type="ECO:0000256" key="4">
    <source>
        <dbReference type="ARBA" id="ARBA00022679"/>
    </source>
</evidence>
<keyword evidence="3" id="KW-0597">Phosphoprotein</keyword>
<evidence type="ECO:0000256" key="2">
    <source>
        <dbReference type="ARBA" id="ARBA00012438"/>
    </source>
</evidence>
<dbReference type="SUPFAM" id="SSF55874">
    <property type="entry name" value="ATPase domain of HSP90 chaperone/DNA topoisomerase II/histidine kinase"/>
    <property type="match status" value="1"/>
</dbReference>
<dbReference type="GO" id="GO:0005886">
    <property type="term" value="C:plasma membrane"/>
    <property type="evidence" value="ECO:0007669"/>
    <property type="project" value="UniProtKB-ARBA"/>
</dbReference>
<gene>
    <name evidence="7" type="ORF">TPSD3_02960</name>
</gene>
<dbReference type="SUPFAM" id="SSF55781">
    <property type="entry name" value="GAF domain-like"/>
    <property type="match status" value="1"/>
</dbReference>
<dbReference type="Gene3D" id="1.10.287.130">
    <property type="match status" value="1"/>
</dbReference>
<dbReference type="FunFam" id="3.30.565.10:FF:000006">
    <property type="entry name" value="Sensor histidine kinase WalK"/>
    <property type="match status" value="1"/>
</dbReference>
<feature type="domain" description="Histidine kinase" evidence="6">
    <location>
        <begin position="194"/>
        <end position="412"/>
    </location>
</feature>
<dbReference type="InterPro" id="IPR003018">
    <property type="entry name" value="GAF"/>
</dbReference>
<dbReference type="EC" id="2.7.13.3" evidence="2"/>
<evidence type="ECO:0000256" key="1">
    <source>
        <dbReference type="ARBA" id="ARBA00000085"/>
    </source>
</evidence>
<dbReference type="SMART" id="SM00388">
    <property type="entry name" value="HisKA"/>
    <property type="match status" value="1"/>
</dbReference>
<dbReference type="PROSITE" id="PS50109">
    <property type="entry name" value="HIS_KIN"/>
    <property type="match status" value="1"/>
</dbReference>
<dbReference type="InterPro" id="IPR004358">
    <property type="entry name" value="Sig_transdc_His_kin-like_C"/>
</dbReference>
<dbReference type="PANTHER" id="PTHR43102:SF2">
    <property type="entry name" value="GAF DOMAIN-CONTAINING PROTEIN"/>
    <property type="match status" value="1"/>
</dbReference>
<dbReference type="GO" id="GO:0000155">
    <property type="term" value="F:phosphorelay sensor kinase activity"/>
    <property type="evidence" value="ECO:0007669"/>
    <property type="project" value="InterPro"/>
</dbReference>
<dbReference type="InterPro" id="IPR036890">
    <property type="entry name" value="HATPase_C_sf"/>
</dbReference>
<dbReference type="SUPFAM" id="SSF47384">
    <property type="entry name" value="Homodimeric domain of signal transducing histidine kinase"/>
    <property type="match status" value="1"/>
</dbReference>
<dbReference type="RefSeq" id="WP_086487093.1">
    <property type="nucleotide sequence ID" value="NZ_MSLT01000006.1"/>
</dbReference>
<dbReference type="Pfam" id="PF00512">
    <property type="entry name" value="HisKA"/>
    <property type="match status" value="1"/>
</dbReference>
<evidence type="ECO:0000313" key="7">
    <source>
        <dbReference type="EMBL" id="OUD15497.1"/>
    </source>
</evidence>
<dbReference type="SMART" id="SM00387">
    <property type="entry name" value="HATPase_c"/>
    <property type="match status" value="1"/>
</dbReference>
<dbReference type="InterPro" id="IPR005467">
    <property type="entry name" value="His_kinase_dom"/>
</dbReference>
<dbReference type="Proteomes" id="UP000194798">
    <property type="component" value="Unassembled WGS sequence"/>
</dbReference>
<evidence type="ECO:0000259" key="6">
    <source>
        <dbReference type="PROSITE" id="PS50109"/>
    </source>
</evidence>
<dbReference type="OrthoDB" id="9792854at2"/>
<sequence>MKLFNRYIPAPKPVNETERLAALARYEILDSEFEQNFDDLAQLAAHICGTPVALISLIDDNRQWFKSHVGIKATETPRDVAFCAHAILQPNQAFIVPDAHKDPRFANSPLVMEQPFIRFYAGAPLVTAEGYALGTLCVVDSIPRDLTPQQTEALQALSRQVMAQLELRRNLIQLNQSNLELTRLNQSKNDFLNMAAHDLKNPLSAVKGYAEEIIETSHDLRIEEVEEMAKNIAKASQHMFELVINILDVNAIEHQMDNLKCEPVDIAEILQQLKVQYQQRAALKQIELKLQIDSQRLAYAHAASAQQVFDNLISNALKYSPFGRQVTIHLQVLENKLQVAVQDQGQGLSQADQQKLFQKFTRLSARPTGGEHSSGLGLFIVKRLVEAMHAEIYCESELGKGARFIVRFLLAADT</sequence>
<dbReference type="Pfam" id="PF02518">
    <property type="entry name" value="HATPase_c"/>
    <property type="match status" value="1"/>
</dbReference>
<dbReference type="CDD" id="cd00082">
    <property type="entry name" value="HisKA"/>
    <property type="match status" value="1"/>
</dbReference>
<dbReference type="EMBL" id="MSLT01000006">
    <property type="protein sequence ID" value="OUD15497.1"/>
    <property type="molecule type" value="Genomic_DNA"/>
</dbReference>
<evidence type="ECO:0000256" key="5">
    <source>
        <dbReference type="ARBA" id="ARBA00022777"/>
    </source>
</evidence>
<keyword evidence="5" id="KW-0418">Kinase</keyword>
<keyword evidence="8" id="KW-1185">Reference proteome</keyword>
<evidence type="ECO:0000256" key="3">
    <source>
        <dbReference type="ARBA" id="ARBA00022553"/>
    </source>
</evidence>
<dbReference type="Gene3D" id="3.30.565.10">
    <property type="entry name" value="Histidine kinase-like ATPase, C-terminal domain"/>
    <property type="match status" value="1"/>
</dbReference>
<comment type="catalytic activity">
    <reaction evidence="1">
        <text>ATP + protein L-histidine = ADP + protein N-phospho-L-histidine.</text>
        <dbReference type="EC" id="2.7.13.3"/>
    </reaction>
</comment>
<reference evidence="7 8" key="1">
    <citation type="submission" date="2016-12" db="EMBL/GenBank/DDBJ databases">
        <title>Thioflexothrix psekupsii D3 genome sequencing and assembly.</title>
        <authorList>
            <person name="Fomenkov A."/>
            <person name="Vincze T."/>
            <person name="Grabovich M."/>
            <person name="Anton B.P."/>
            <person name="Dubinina G."/>
            <person name="Orlova M."/>
            <person name="Belousova E."/>
            <person name="Roberts R.J."/>
        </authorList>
    </citation>
    <scope>NUCLEOTIDE SEQUENCE [LARGE SCALE GENOMIC DNA]</scope>
    <source>
        <strain evidence="7">D3</strain>
    </source>
</reference>
<dbReference type="InterPro" id="IPR029016">
    <property type="entry name" value="GAF-like_dom_sf"/>
</dbReference>
<comment type="caution">
    <text evidence="7">The sequence shown here is derived from an EMBL/GenBank/DDBJ whole genome shotgun (WGS) entry which is preliminary data.</text>
</comment>